<evidence type="ECO:0000259" key="8">
    <source>
        <dbReference type="Pfam" id="PF03061"/>
    </source>
</evidence>
<evidence type="ECO:0000256" key="2">
    <source>
        <dbReference type="ARBA" id="ARBA00035880"/>
    </source>
</evidence>
<dbReference type="InterPro" id="IPR003736">
    <property type="entry name" value="PAAI_dom"/>
</dbReference>
<dbReference type="AlphaFoldDB" id="A0AAD4FR30"/>
<dbReference type="EMBL" id="AHBZ03000022">
    <property type="protein sequence ID" value="KAF7768812.1"/>
    <property type="molecule type" value="Genomic_DNA"/>
</dbReference>
<comment type="catalytic activity">
    <reaction evidence="3">
        <text>a long-chain fatty acyl-CoA + H2O = a long-chain fatty acid + CoA + H(+)</text>
        <dbReference type="Rhea" id="RHEA:67680"/>
        <dbReference type="ChEBI" id="CHEBI:15377"/>
        <dbReference type="ChEBI" id="CHEBI:15378"/>
        <dbReference type="ChEBI" id="CHEBI:57287"/>
        <dbReference type="ChEBI" id="CHEBI:57560"/>
        <dbReference type="ChEBI" id="CHEBI:83139"/>
    </reaction>
</comment>
<dbReference type="PANTHER" id="PTHR43240:SF20">
    <property type="entry name" value="MEDIUM_LONG-CHAIN ACYL-COA THIOESTERASE YIGI"/>
    <property type="match status" value="1"/>
</dbReference>
<evidence type="ECO:0000313" key="9">
    <source>
        <dbReference type="EMBL" id="KAF7768812.1"/>
    </source>
</evidence>
<evidence type="ECO:0000256" key="3">
    <source>
        <dbReference type="ARBA" id="ARBA00036002"/>
    </source>
</evidence>
<name>A0AAD4FR30_9GAMM</name>
<dbReference type="Proteomes" id="UP000016487">
    <property type="component" value="Unassembled WGS sequence"/>
</dbReference>
<feature type="domain" description="Thioesterase" evidence="8">
    <location>
        <begin position="72"/>
        <end position="160"/>
    </location>
</feature>
<evidence type="ECO:0000256" key="5">
    <source>
        <dbReference type="ARBA" id="ARBA00038894"/>
    </source>
</evidence>
<dbReference type="PANTHER" id="PTHR43240">
    <property type="entry name" value="1,4-DIHYDROXY-2-NAPHTHOYL-COA THIOESTERASE 1"/>
    <property type="match status" value="1"/>
</dbReference>
<comment type="caution">
    <text evidence="9">The sequence shown here is derived from an EMBL/GenBank/DDBJ whole genome shotgun (WGS) entry which is preliminary data.</text>
</comment>
<comment type="catalytic activity">
    <reaction evidence="7">
        <text>a medium-chain fatty acyl-CoA + H2O = a medium-chain fatty acid + CoA + H(+)</text>
        <dbReference type="Rhea" id="RHEA:68184"/>
        <dbReference type="ChEBI" id="CHEBI:15377"/>
        <dbReference type="ChEBI" id="CHEBI:15378"/>
        <dbReference type="ChEBI" id="CHEBI:57287"/>
        <dbReference type="ChEBI" id="CHEBI:59558"/>
        <dbReference type="ChEBI" id="CHEBI:90546"/>
    </reaction>
</comment>
<dbReference type="CDD" id="cd03443">
    <property type="entry name" value="PaaI_thioesterase"/>
    <property type="match status" value="1"/>
</dbReference>
<evidence type="ECO:0000256" key="6">
    <source>
        <dbReference type="ARBA" id="ARBA00040062"/>
    </source>
</evidence>
<evidence type="ECO:0000256" key="1">
    <source>
        <dbReference type="ARBA" id="ARBA00022801"/>
    </source>
</evidence>
<dbReference type="EC" id="3.1.2.20" evidence="5"/>
<protein>
    <recommendedName>
        <fullName evidence="6">Medium/long-chain acyl-CoA thioesterase YigI</fullName>
        <ecNumber evidence="5">3.1.2.20</ecNumber>
    </recommendedName>
</protein>
<dbReference type="GO" id="GO:0047617">
    <property type="term" value="F:fatty acyl-CoA hydrolase activity"/>
    <property type="evidence" value="ECO:0007669"/>
    <property type="project" value="UniProtKB-EC"/>
</dbReference>
<dbReference type="Pfam" id="PF03061">
    <property type="entry name" value="4HBT"/>
    <property type="match status" value="1"/>
</dbReference>
<gene>
    <name evidence="9" type="ORF">PCIT_a3314</name>
</gene>
<evidence type="ECO:0000256" key="4">
    <source>
        <dbReference type="ARBA" id="ARBA00038381"/>
    </source>
</evidence>
<comment type="catalytic activity">
    <reaction evidence="2">
        <text>a fatty acyl-CoA + H2O = a fatty acid + CoA + H(+)</text>
        <dbReference type="Rhea" id="RHEA:16781"/>
        <dbReference type="ChEBI" id="CHEBI:15377"/>
        <dbReference type="ChEBI" id="CHEBI:15378"/>
        <dbReference type="ChEBI" id="CHEBI:28868"/>
        <dbReference type="ChEBI" id="CHEBI:57287"/>
        <dbReference type="ChEBI" id="CHEBI:77636"/>
        <dbReference type="EC" id="3.1.2.20"/>
    </reaction>
</comment>
<dbReference type="InterPro" id="IPR006683">
    <property type="entry name" value="Thioestr_dom"/>
</dbReference>
<dbReference type="Gene3D" id="3.10.129.10">
    <property type="entry name" value="Hotdog Thioesterase"/>
    <property type="match status" value="1"/>
</dbReference>
<dbReference type="SUPFAM" id="SSF54637">
    <property type="entry name" value="Thioesterase/thiol ester dehydrase-isomerase"/>
    <property type="match status" value="1"/>
</dbReference>
<accession>A0AAD4FR30</accession>
<dbReference type="NCBIfam" id="NF008675">
    <property type="entry name" value="PRK11688.1"/>
    <property type="match status" value="1"/>
</dbReference>
<evidence type="ECO:0000313" key="10">
    <source>
        <dbReference type="Proteomes" id="UP000016487"/>
    </source>
</evidence>
<reference evidence="9" key="2">
    <citation type="submission" date="2015-03" db="EMBL/GenBank/DDBJ databases">
        <title>Genome sequence of Pseudoalteromonas citrea.</title>
        <authorList>
            <person name="Xie B.-B."/>
            <person name="Rong J.-C."/>
            <person name="Qin Q.-L."/>
            <person name="Zhang Y.-Z."/>
        </authorList>
    </citation>
    <scope>NUCLEOTIDE SEQUENCE</scope>
    <source>
        <strain evidence="9">DSM 8771</strain>
    </source>
</reference>
<comment type="similarity">
    <text evidence="4">Belongs to the YigI thioesterase family.</text>
</comment>
<dbReference type="NCBIfam" id="TIGR00369">
    <property type="entry name" value="unchar_dom_1"/>
    <property type="match status" value="1"/>
</dbReference>
<evidence type="ECO:0000256" key="7">
    <source>
        <dbReference type="ARBA" id="ARBA00048062"/>
    </source>
</evidence>
<reference evidence="9" key="1">
    <citation type="journal article" date="2012" name="J. Bacteriol.">
        <title>Genome sequences of type strains of seven species of the marine bacterium Pseudoalteromonas.</title>
        <authorList>
            <person name="Xie B.B."/>
            <person name="Shu Y.L."/>
            <person name="Qin Q.L."/>
            <person name="Rong J.C."/>
            <person name="Zhang X.Y."/>
            <person name="Chen X.L."/>
            <person name="Shi M."/>
            <person name="He H.L."/>
            <person name="Zhou B.C."/>
            <person name="Zhang Y.Z."/>
        </authorList>
    </citation>
    <scope>NUCLEOTIDE SEQUENCE</scope>
    <source>
        <strain evidence="9">DSM 8771</strain>
    </source>
</reference>
<organism evidence="9 10">
    <name type="scientific">Pseudoalteromonas citrea</name>
    <dbReference type="NCBI Taxonomy" id="43655"/>
    <lineage>
        <taxon>Bacteria</taxon>
        <taxon>Pseudomonadati</taxon>
        <taxon>Pseudomonadota</taxon>
        <taxon>Gammaproteobacteria</taxon>
        <taxon>Alteromonadales</taxon>
        <taxon>Pseudoalteromonadaceae</taxon>
        <taxon>Pseudoalteromonas</taxon>
    </lineage>
</organism>
<proteinExistence type="inferred from homology"/>
<sequence>MKKVANQRSFIWSDEFEVSMDKSQVISTVANIFVKQMPFNQFLGITVRHLDAERAEIEMPWQDNFIGNPSQKILHGGVISAVLDNVGGMLAAASIVDKLTESELQGVPKKLATLGTIDIRTDFLRPGRGEHFVASASLIRSGNKVCVCRMELHNDQGTQIAFGTGTYLVG</sequence>
<keyword evidence="1" id="KW-0378">Hydrolase</keyword>
<dbReference type="InterPro" id="IPR029069">
    <property type="entry name" value="HotDog_dom_sf"/>
</dbReference>